<organism evidence="1 2">
    <name type="scientific">Nosema granulosis</name>
    <dbReference type="NCBI Taxonomy" id="83296"/>
    <lineage>
        <taxon>Eukaryota</taxon>
        <taxon>Fungi</taxon>
        <taxon>Fungi incertae sedis</taxon>
        <taxon>Microsporidia</taxon>
        <taxon>Nosematidae</taxon>
        <taxon>Nosema</taxon>
    </lineage>
</organism>
<accession>A0A9P6L004</accession>
<evidence type="ECO:0000313" key="1">
    <source>
        <dbReference type="EMBL" id="KAF9764398.1"/>
    </source>
</evidence>
<sequence>MKFLFNQENDELSTVPGDAELLERMKNNPLRRIQNNVFFGLLSNNTTKKEMSPVLNFPIVIIRRMYKRYIAGDYVNLTTFKTAGQNFFFSSQDGEIPHGESWDLGEIPQPLGYCKTPTH</sequence>
<dbReference type="EMBL" id="SBJO01000024">
    <property type="protein sequence ID" value="KAF9764398.1"/>
    <property type="molecule type" value="Genomic_DNA"/>
</dbReference>
<comment type="caution">
    <text evidence="1">The sequence shown here is derived from an EMBL/GenBank/DDBJ whole genome shotgun (WGS) entry which is preliminary data.</text>
</comment>
<protein>
    <submittedName>
        <fullName evidence="1">Uncharacterized protein</fullName>
    </submittedName>
</protein>
<evidence type="ECO:0000313" key="2">
    <source>
        <dbReference type="Proteomes" id="UP000740883"/>
    </source>
</evidence>
<name>A0A9P6L004_9MICR</name>
<proteinExistence type="predicted"/>
<reference evidence="1 2" key="1">
    <citation type="journal article" date="2020" name="Genome Biol. Evol.">
        <title>Comparative genomics of strictly vertically transmitted, feminizing microsporidia endosymbionts of amphipod crustaceans.</title>
        <authorList>
            <person name="Cormier A."/>
            <person name="Chebbi M.A."/>
            <person name="Giraud I."/>
            <person name="Wattier R."/>
            <person name="Teixeira M."/>
            <person name="Gilbert C."/>
            <person name="Rigaud T."/>
            <person name="Cordaux R."/>
        </authorList>
    </citation>
    <scope>NUCLEOTIDE SEQUENCE [LARGE SCALE GENOMIC DNA]</scope>
    <source>
        <strain evidence="1 2">Ou3-Ou53</strain>
    </source>
</reference>
<dbReference type="Proteomes" id="UP000740883">
    <property type="component" value="Unassembled WGS sequence"/>
</dbReference>
<gene>
    <name evidence="1" type="ORF">NGRA_0580</name>
</gene>
<keyword evidence="2" id="KW-1185">Reference proteome</keyword>
<dbReference type="AlphaFoldDB" id="A0A9P6L004"/>